<keyword evidence="1" id="KW-0472">Membrane</keyword>
<feature type="transmembrane region" description="Helical" evidence="1">
    <location>
        <begin position="41"/>
        <end position="62"/>
    </location>
</feature>
<evidence type="ECO:0000313" key="2">
    <source>
        <dbReference type="EMBL" id="KAJ8499559.1"/>
    </source>
</evidence>
<dbReference type="EMBL" id="JAQQAF010000003">
    <property type="protein sequence ID" value="KAJ8499559.1"/>
    <property type="molecule type" value="Genomic_DNA"/>
</dbReference>
<keyword evidence="1" id="KW-1133">Transmembrane helix</keyword>
<sequence>MSIAALFSKGLHLLTNGSMLKSFPKVITVVGSCSWRVGKTFISIPFSYAFLMPWILSVIPFVGRPSDVHTIECSSCQ</sequence>
<proteinExistence type="predicted"/>
<keyword evidence="1" id="KW-0812">Transmembrane</keyword>
<gene>
    <name evidence="2" type="ORF">OPV22_010111</name>
</gene>
<protein>
    <submittedName>
        <fullName evidence="2">Uncharacterized protein</fullName>
    </submittedName>
</protein>
<reference evidence="2 3" key="1">
    <citation type="submission" date="2022-12" db="EMBL/GenBank/DDBJ databases">
        <title>Chromosome-scale assembly of the Ensete ventricosum genome.</title>
        <authorList>
            <person name="Dussert Y."/>
            <person name="Stocks J."/>
            <person name="Wendawek A."/>
            <person name="Woldeyes F."/>
            <person name="Nichols R.A."/>
            <person name="Borrell J.S."/>
        </authorList>
    </citation>
    <scope>NUCLEOTIDE SEQUENCE [LARGE SCALE GENOMIC DNA]</scope>
    <source>
        <strain evidence="3">cv. Maze</strain>
        <tissue evidence="2">Seeds</tissue>
    </source>
</reference>
<dbReference type="Proteomes" id="UP001222027">
    <property type="component" value="Unassembled WGS sequence"/>
</dbReference>
<dbReference type="AlphaFoldDB" id="A0AAV8RIG5"/>
<organism evidence="2 3">
    <name type="scientific">Ensete ventricosum</name>
    <name type="common">Abyssinian banana</name>
    <name type="synonym">Musa ensete</name>
    <dbReference type="NCBI Taxonomy" id="4639"/>
    <lineage>
        <taxon>Eukaryota</taxon>
        <taxon>Viridiplantae</taxon>
        <taxon>Streptophyta</taxon>
        <taxon>Embryophyta</taxon>
        <taxon>Tracheophyta</taxon>
        <taxon>Spermatophyta</taxon>
        <taxon>Magnoliopsida</taxon>
        <taxon>Liliopsida</taxon>
        <taxon>Zingiberales</taxon>
        <taxon>Musaceae</taxon>
        <taxon>Ensete</taxon>
    </lineage>
</organism>
<accession>A0AAV8RIG5</accession>
<comment type="caution">
    <text evidence="2">The sequence shown here is derived from an EMBL/GenBank/DDBJ whole genome shotgun (WGS) entry which is preliminary data.</text>
</comment>
<evidence type="ECO:0000256" key="1">
    <source>
        <dbReference type="SAM" id="Phobius"/>
    </source>
</evidence>
<keyword evidence="3" id="KW-1185">Reference proteome</keyword>
<evidence type="ECO:0000313" key="3">
    <source>
        <dbReference type="Proteomes" id="UP001222027"/>
    </source>
</evidence>
<name>A0AAV8RIG5_ENSVE</name>